<protein>
    <recommendedName>
        <fullName evidence="4">DUF659 domain-containing protein</fullName>
    </recommendedName>
</protein>
<dbReference type="AlphaFoldDB" id="A0A2P4YVD4"/>
<dbReference type="OrthoDB" id="2436760at2759"/>
<organism evidence="2 3">
    <name type="scientific">Phytophthora palmivora</name>
    <dbReference type="NCBI Taxonomy" id="4796"/>
    <lineage>
        <taxon>Eukaryota</taxon>
        <taxon>Sar</taxon>
        <taxon>Stramenopiles</taxon>
        <taxon>Oomycota</taxon>
        <taxon>Peronosporomycetes</taxon>
        <taxon>Peronosporales</taxon>
        <taxon>Peronosporaceae</taxon>
        <taxon>Phytophthora</taxon>
    </lineage>
</organism>
<dbReference type="EMBL" id="NCKW01000023">
    <property type="protein sequence ID" value="POM81752.1"/>
    <property type="molecule type" value="Genomic_DNA"/>
</dbReference>
<proteinExistence type="predicted"/>
<dbReference type="Proteomes" id="UP000237271">
    <property type="component" value="Unassembled WGS sequence"/>
</dbReference>
<keyword evidence="3" id="KW-1185">Reference proteome</keyword>
<feature type="compositionally biased region" description="Basic residues" evidence="1">
    <location>
        <begin position="108"/>
        <end position="121"/>
    </location>
</feature>
<name>A0A2P4YVD4_9STRA</name>
<reference evidence="2 3" key="1">
    <citation type="journal article" date="2017" name="Genome Biol. Evol.">
        <title>Phytophthora megakarya and P. palmivora, closely related causal agents of cacao black pod rot, underwent increases in genome sizes and gene numbers by different mechanisms.</title>
        <authorList>
            <person name="Ali S.S."/>
            <person name="Shao J."/>
            <person name="Lary D.J."/>
            <person name="Kronmiller B."/>
            <person name="Shen D."/>
            <person name="Strem M.D."/>
            <person name="Amoako-Attah I."/>
            <person name="Akrofi A.Y."/>
            <person name="Begoude B.A."/>
            <person name="Ten Hoopen G.M."/>
            <person name="Coulibaly K."/>
            <person name="Kebe B.I."/>
            <person name="Melnick R.L."/>
            <person name="Guiltinan M.J."/>
            <person name="Tyler B.M."/>
            <person name="Meinhardt L.W."/>
            <person name="Bailey B.A."/>
        </authorList>
    </citation>
    <scope>NUCLEOTIDE SEQUENCE [LARGE SCALE GENOMIC DNA]</scope>
    <source>
        <strain evidence="3">sbr112.9</strain>
    </source>
</reference>
<evidence type="ECO:0000313" key="3">
    <source>
        <dbReference type="Proteomes" id="UP000237271"/>
    </source>
</evidence>
<gene>
    <name evidence="2" type="ORF">PHPALM_240</name>
</gene>
<sequence length="322" mass="36019">MGRPNVSERDHFILMKNVPKSKGGYSYYTCKHCTSAHNKNPDLDPPELYLGRPYNYVNHFNKREAYQAVVGSIRGLSFDDCGSSTGSSRQRKRPVNTRLIFTKTPTRTSKKSSPKKKPKRRFSKVQKLERVLVEFQSGNFLPDLFIERPCSKALLEYLCPGITAYLPSRRVALRGTTLHVVAKFKQKQLEEEQNNSGGVVNFLSDVWQNTTREHVMSCQHLLFGRLLTYALPKAAGSRHDGVVIAQKMDTILNQASCEGWNVGAVVTDNAGQSSNIVKAVLKSSFADVAKDATAAVKTLNASSAKWLVRARALMEECYKKTL</sequence>
<accession>A0A2P4YVD4</accession>
<feature type="region of interest" description="Disordered" evidence="1">
    <location>
        <begin position="81"/>
        <end position="121"/>
    </location>
</feature>
<evidence type="ECO:0008006" key="4">
    <source>
        <dbReference type="Google" id="ProtNLM"/>
    </source>
</evidence>
<evidence type="ECO:0000256" key="1">
    <source>
        <dbReference type="SAM" id="MobiDB-lite"/>
    </source>
</evidence>
<evidence type="ECO:0000313" key="2">
    <source>
        <dbReference type="EMBL" id="POM81752.1"/>
    </source>
</evidence>
<comment type="caution">
    <text evidence="2">The sequence shown here is derived from an EMBL/GenBank/DDBJ whole genome shotgun (WGS) entry which is preliminary data.</text>
</comment>